<comment type="function">
    <text evidence="3">Catalyzes the hydrolytic dehalogenation of small (S)-2-haloalkanoic acids to yield the corresponding (R)-2-hydroxyalkanoic acids.</text>
</comment>
<dbReference type="PANTHER" id="PTHR43316:SF3">
    <property type="entry name" value="HALOACID DEHALOGENASE, TYPE II (AFU_ORTHOLOGUE AFUA_2G07750)-RELATED"/>
    <property type="match status" value="1"/>
</dbReference>
<organism evidence="4 5">
    <name type="scientific">Bradyrhizobium agreste</name>
    <dbReference type="NCBI Taxonomy" id="2751811"/>
    <lineage>
        <taxon>Bacteria</taxon>
        <taxon>Pseudomonadati</taxon>
        <taxon>Pseudomonadota</taxon>
        <taxon>Alphaproteobacteria</taxon>
        <taxon>Hyphomicrobiales</taxon>
        <taxon>Nitrobacteraceae</taxon>
        <taxon>Bradyrhizobium</taxon>
    </lineage>
</organism>
<dbReference type="Gene3D" id="3.40.50.1000">
    <property type="entry name" value="HAD superfamily/HAD-like"/>
    <property type="match status" value="1"/>
</dbReference>
<comment type="catalytic activity">
    <reaction evidence="3">
        <text>an (S)-2-haloacid + H2O = a (2R)-2-hydroxycarboxylate + a halide anion + H(+)</text>
        <dbReference type="Rhea" id="RHEA:11192"/>
        <dbReference type="ChEBI" id="CHEBI:15377"/>
        <dbReference type="ChEBI" id="CHEBI:15378"/>
        <dbReference type="ChEBI" id="CHEBI:16042"/>
        <dbReference type="ChEBI" id="CHEBI:58314"/>
        <dbReference type="ChEBI" id="CHEBI:137405"/>
        <dbReference type="EC" id="3.8.1.2"/>
    </reaction>
</comment>
<evidence type="ECO:0000256" key="2">
    <source>
        <dbReference type="ARBA" id="ARBA00022801"/>
    </source>
</evidence>
<gene>
    <name evidence="4" type="ORF">HZZ13_08360</name>
</gene>
<accession>A0ABS0PLS8</accession>
<evidence type="ECO:0000313" key="4">
    <source>
        <dbReference type="EMBL" id="MBH5397804.1"/>
    </source>
</evidence>
<dbReference type="SUPFAM" id="SSF56784">
    <property type="entry name" value="HAD-like"/>
    <property type="match status" value="1"/>
</dbReference>
<protein>
    <recommendedName>
        <fullName evidence="3">(S)-2-haloacid dehalogenase</fullName>
        <ecNumber evidence="3">3.8.1.2</ecNumber>
    </recommendedName>
    <alternativeName>
        <fullName evidence="3">2-haloalkanoic acid dehalogenase</fullName>
    </alternativeName>
    <alternativeName>
        <fullName evidence="3">Halocarboxylic acid halidohydrolase</fullName>
    </alternativeName>
    <alternativeName>
        <fullName evidence="3">L-2-haloacid dehalogenase</fullName>
    </alternativeName>
</protein>
<name>A0ABS0PLS8_9BRAD</name>
<dbReference type="Proteomes" id="UP000807370">
    <property type="component" value="Unassembled WGS sequence"/>
</dbReference>
<comment type="caution">
    <text evidence="4">The sequence shown here is derived from an EMBL/GenBank/DDBJ whole genome shotgun (WGS) entry which is preliminary data.</text>
</comment>
<dbReference type="EC" id="3.8.1.2" evidence="3"/>
<dbReference type="PANTHER" id="PTHR43316">
    <property type="entry name" value="HYDROLASE, HALOACID DELAHOGENASE-RELATED"/>
    <property type="match status" value="1"/>
</dbReference>
<keyword evidence="5" id="KW-1185">Reference proteome</keyword>
<reference evidence="4 5" key="1">
    <citation type="submission" date="2020-07" db="EMBL/GenBank/DDBJ databases">
        <title>Bradyrhizobium diversity isolated from nodules of indigenous legumes of Western Australia.</title>
        <authorList>
            <person name="Klepa M.S."/>
        </authorList>
    </citation>
    <scope>NUCLEOTIDE SEQUENCE [LARGE SCALE GENOMIC DNA]</scope>
    <source>
        <strain evidence="4 5">CNPSo 4010</strain>
    </source>
</reference>
<dbReference type="CDD" id="cd02588">
    <property type="entry name" value="HAD_L2-DEX"/>
    <property type="match status" value="1"/>
</dbReference>
<dbReference type="EMBL" id="JACCHP010000004">
    <property type="protein sequence ID" value="MBH5397804.1"/>
    <property type="molecule type" value="Genomic_DNA"/>
</dbReference>
<evidence type="ECO:0000256" key="1">
    <source>
        <dbReference type="ARBA" id="ARBA00008106"/>
    </source>
</evidence>
<dbReference type="InterPro" id="IPR006439">
    <property type="entry name" value="HAD-SF_hydro_IA"/>
</dbReference>
<dbReference type="NCBIfam" id="TIGR01428">
    <property type="entry name" value="HAD_type_II"/>
    <property type="match status" value="1"/>
</dbReference>
<dbReference type="NCBIfam" id="TIGR01493">
    <property type="entry name" value="HAD-SF-IA-v2"/>
    <property type="match status" value="1"/>
</dbReference>
<dbReference type="InterPro" id="IPR051540">
    <property type="entry name" value="S-2-haloacid_dehalogenase"/>
</dbReference>
<dbReference type="InterPro" id="IPR036412">
    <property type="entry name" value="HAD-like_sf"/>
</dbReference>
<dbReference type="PRINTS" id="PR00413">
    <property type="entry name" value="HADHALOGNASE"/>
</dbReference>
<dbReference type="InterPro" id="IPR023198">
    <property type="entry name" value="PGP-like_dom2"/>
</dbReference>
<evidence type="ECO:0000256" key="3">
    <source>
        <dbReference type="RuleBase" id="RU368077"/>
    </source>
</evidence>
<dbReference type="InterPro" id="IPR023214">
    <property type="entry name" value="HAD_sf"/>
</dbReference>
<dbReference type="InterPro" id="IPR006328">
    <property type="entry name" value="2-HAD"/>
</dbReference>
<dbReference type="Pfam" id="PF00702">
    <property type="entry name" value="Hydrolase"/>
    <property type="match status" value="1"/>
</dbReference>
<comment type="similarity">
    <text evidence="1 3">Belongs to the HAD-like hydrolase superfamily. S-2-haloalkanoic acid dehalogenase family.</text>
</comment>
<dbReference type="RefSeq" id="WP_197959155.1">
    <property type="nucleotide sequence ID" value="NZ_JACCHP010000004.1"/>
</dbReference>
<dbReference type="Gene3D" id="1.10.150.240">
    <property type="entry name" value="Putative phosphatase, domain 2"/>
    <property type="match status" value="1"/>
</dbReference>
<evidence type="ECO:0000313" key="5">
    <source>
        <dbReference type="Proteomes" id="UP000807370"/>
    </source>
</evidence>
<proteinExistence type="inferred from homology"/>
<sequence>MKSLTKDVKVVVFDTFGTVVDWRGSIIRDLSIWGRNEGIQADWTALADRWRLEYEPEKNRVRNGEIGWTNLDELHAHALEKVAAEVGIKNLSRSQMQHVNSVWHRLDGWPDAVDGLTRLKRKYVIGPLSNGNVALLVNMAKHAGLPWDNVFSCELFRHFKPHPETYLGVCRLMYLNPAQVMMCAAHNYDLAAARALGLKTAFIPRPIEYGSGQTTDLVPEQDWDIVAKDIIDLAQQMGT</sequence>
<keyword evidence="2 3" id="KW-0378">Hydrolase</keyword>